<dbReference type="PANTHER" id="PTHR30532:SF1">
    <property type="entry name" value="IRON(3+)-HYDROXAMATE-BINDING PROTEIN FHUD"/>
    <property type="match status" value="1"/>
</dbReference>
<dbReference type="InterPro" id="IPR051313">
    <property type="entry name" value="Bact_iron-sidero_bind"/>
</dbReference>
<dbReference type="Gene3D" id="1.10.10.60">
    <property type="entry name" value="Homeodomain-like"/>
    <property type="match status" value="2"/>
</dbReference>
<evidence type="ECO:0000256" key="4">
    <source>
        <dbReference type="ARBA" id="ARBA00022729"/>
    </source>
</evidence>
<sequence>MYKFQFHTITQQGKASMCEAIIIVLQGKVTLNNDSVYAGEYRYFASVETICAQGQYYIVYFETKADIRFTEDMAFHMSFSACLQHVKDIATAFTKKDHIHEWQTVLLFEQWLFTLWQMRRMGGDFSYIEQKITGQDFANLSVQQLSMELHMHRSQLTKQFKQHYGMSLQQYLVYQKVKAVKQYLHNNEKLMTIAHHVNWPNEGYVGQQFKKYTGVTVSQYRQLLLSPTFLFAPYLEDFLVALDIEPQAQCINPIWGKQEYLGLTVPTIDLTKDMTRQIEKLQIQHMIMDHGVERWFHSSIDLPASQIYLSAKAYQWRQNLLQLGLLFNREEQALQRIKDYAATVNHVKERMRLWQKAKVACIRVSESGVYLHTTAHSYVTEVLHTFFKPTKFMTANQPRIALSREMQMQMDADFLLITFENAKSQQNQAWQHFEAVQKGQYAIVDFYTWMNFGVISNHKKLHDLQRIFC</sequence>
<dbReference type="SUPFAM" id="SSF53807">
    <property type="entry name" value="Helical backbone' metal receptor"/>
    <property type="match status" value="1"/>
</dbReference>
<dbReference type="InterPro" id="IPR018060">
    <property type="entry name" value="HTH_AraC"/>
</dbReference>
<dbReference type="Gene3D" id="3.40.50.1980">
    <property type="entry name" value="Nitrogenase molybdenum iron protein domain"/>
    <property type="match status" value="1"/>
</dbReference>
<evidence type="ECO:0000313" key="9">
    <source>
        <dbReference type="Proteomes" id="UP000616608"/>
    </source>
</evidence>
<gene>
    <name evidence="8" type="ORF">GCM10007425_16590</name>
</gene>
<dbReference type="GO" id="GO:1901678">
    <property type="term" value="P:iron coordination entity transport"/>
    <property type="evidence" value="ECO:0007669"/>
    <property type="project" value="UniProtKB-ARBA"/>
</dbReference>
<dbReference type="Proteomes" id="UP000616608">
    <property type="component" value="Unassembled WGS sequence"/>
</dbReference>
<dbReference type="GO" id="GO:0005886">
    <property type="term" value="C:plasma membrane"/>
    <property type="evidence" value="ECO:0007669"/>
    <property type="project" value="UniProtKB-SubCell"/>
</dbReference>
<proteinExistence type="inferred from homology"/>
<dbReference type="PROSITE" id="PS01124">
    <property type="entry name" value="HTH_ARAC_FAMILY_2"/>
    <property type="match status" value="1"/>
</dbReference>
<dbReference type="InterPro" id="IPR002491">
    <property type="entry name" value="ABC_transptr_periplasmic_BD"/>
</dbReference>
<dbReference type="RefSeq" id="WP_188614588.1">
    <property type="nucleotide sequence ID" value="NZ_BMJT01000005.1"/>
</dbReference>
<evidence type="ECO:0000256" key="5">
    <source>
        <dbReference type="ARBA" id="ARBA00023015"/>
    </source>
</evidence>
<evidence type="ECO:0000313" key="8">
    <source>
        <dbReference type="EMBL" id="GGG22768.1"/>
    </source>
</evidence>
<dbReference type="GO" id="GO:0030288">
    <property type="term" value="C:outer membrane-bounded periplasmic space"/>
    <property type="evidence" value="ECO:0007669"/>
    <property type="project" value="TreeGrafter"/>
</dbReference>
<feature type="domain" description="HTH araC/xylS-type" evidence="7">
    <location>
        <begin position="122"/>
        <end position="223"/>
    </location>
</feature>
<dbReference type="PANTHER" id="PTHR30532">
    <property type="entry name" value="IRON III DICITRATE-BINDING PERIPLASMIC PROTEIN"/>
    <property type="match status" value="1"/>
</dbReference>
<evidence type="ECO:0000259" key="7">
    <source>
        <dbReference type="PROSITE" id="PS01124"/>
    </source>
</evidence>
<dbReference type="SMART" id="SM00342">
    <property type="entry name" value="HTH_ARAC"/>
    <property type="match status" value="1"/>
</dbReference>
<dbReference type="GO" id="GO:0043565">
    <property type="term" value="F:sequence-specific DNA binding"/>
    <property type="evidence" value="ECO:0007669"/>
    <property type="project" value="InterPro"/>
</dbReference>
<keyword evidence="9" id="KW-1185">Reference proteome</keyword>
<organism evidence="8 9">
    <name type="scientific">Lysinibacillus alkalisoli</name>
    <dbReference type="NCBI Taxonomy" id="1911548"/>
    <lineage>
        <taxon>Bacteria</taxon>
        <taxon>Bacillati</taxon>
        <taxon>Bacillota</taxon>
        <taxon>Bacilli</taxon>
        <taxon>Bacillales</taxon>
        <taxon>Bacillaceae</taxon>
        <taxon>Lysinibacillus</taxon>
    </lineage>
</organism>
<protein>
    <recommendedName>
        <fullName evidence="7">HTH araC/xylS-type domain-containing protein</fullName>
    </recommendedName>
</protein>
<dbReference type="Pfam" id="PF01497">
    <property type="entry name" value="Peripla_BP_2"/>
    <property type="match status" value="1"/>
</dbReference>
<dbReference type="EMBL" id="BMJT01000005">
    <property type="protein sequence ID" value="GGG22768.1"/>
    <property type="molecule type" value="Genomic_DNA"/>
</dbReference>
<keyword evidence="5" id="KW-0805">Transcription regulation</keyword>
<keyword evidence="4" id="KW-0732">Signal</keyword>
<comment type="subcellular location">
    <subcellularLocation>
        <location evidence="1">Cell membrane</location>
        <topology evidence="1">Lipid-anchor</topology>
    </subcellularLocation>
</comment>
<evidence type="ECO:0000256" key="6">
    <source>
        <dbReference type="ARBA" id="ARBA00023163"/>
    </source>
</evidence>
<comment type="caution">
    <text evidence="8">The sequence shown here is derived from an EMBL/GenBank/DDBJ whole genome shotgun (WGS) entry which is preliminary data.</text>
</comment>
<reference evidence="8" key="1">
    <citation type="journal article" date="2014" name="Int. J. Syst. Evol. Microbiol.">
        <title>Complete genome sequence of Corynebacterium casei LMG S-19264T (=DSM 44701T), isolated from a smear-ripened cheese.</title>
        <authorList>
            <consortium name="US DOE Joint Genome Institute (JGI-PGF)"/>
            <person name="Walter F."/>
            <person name="Albersmeier A."/>
            <person name="Kalinowski J."/>
            <person name="Ruckert C."/>
        </authorList>
    </citation>
    <scope>NUCLEOTIDE SEQUENCE</scope>
    <source>
        <strain evidence="8">CGMCC 1.15760</strain>
    </source>
</reference>
<dbReference type="GO" id="GO:0003700">
    <property type="term" value="F:DNA-binding transcription factor activity"/>
    <property type="evidence" value="ECO:0007669"/>
    <property type="project" value="InterPro"/>
</dbReference>
<keyword evidence="6" id="KW-0804">Transcription</keyword>
<keyword evidence="3" id="KW-0813">Transport</keyword>
<reference evidence="8" key="2">
    <citation type="submission" date="2020-09" db="EMBL/GenBank/DDBJ databases">
        <authorList>
            <person name="Sun Q."/>
            <person name="Zhou Y."/>
        </authorList>
    </citation>
    <scope>NUCLEOTIDE SEQUENCE</scope>
    <source>
        <strain evidence="8">CGMCC 1.15760</strain>
    </source>
</reference>
<evidence type="ECO:0000256" key="2">
    <source>
        <dbReference type="ARBA" id="ARBA00008814"/>
    </source>
</evidence>
<dbReference type="SUPFAM" id="SSF46689">
    <property type="entry name" value="Homeodomain-like"/>
    <property type="match status" value="1"/>
</dbReference>
<comment type="similarity">
    <text evidence="2">Belongs to the bacterial solute-binding protein 8 family.</text>
</comment>
<evidence type="ECO:0000256" key="3">
    <source>
        <dbReference type="ARBA" id="ARBA00022448"/>
    </source>
</evidence>
<name>A0A917LH58_9BACI</name>
<evidence type="ECO:0000256" key="1">
    <source>
        <dbReference type="ARBA" id="ARBA00004193"/>
    </source>
</evidence>
<dbReference type="Pfam" id="PF12833">
    <property type="entry name" value="HTH_18"/>
    <property type="match status" value="1"/>
</dbReference>
<dbReference type="AlphaFoldDB" id="A0A917LH58"/>
<dbReference type="InterPro" id="IPR009057">
    <property type="entry name" value="Homeodomain-like_sf"/>
</dbReference>
<accession>A0A917LH58</accession>